<dbReference type="Proteomes" id="UP000316471">
    <property type="component" value="Unassembled WGS sequence"/>
</dbReference>
<dbReference type="RefSeq" id="WP_144816988.1">
    <property type="nucleotide sequence ID" value="NZ_VLKP01000017.1"/>
</dbReference>
<dbReference type="AlphaFoldDB" id="A0A562LFG5"/>
<dbReference type="EMBL" id="VLKP01000017">
    <property type="protein sequence ID" value="TWI06350.1"/>
    <property type="molecule type" value="Genomic_DNA"/>
</dbReference>
<evidence type="ECO:0000313" key="2">
    <source>
        <dbReference type="Proteomes" id="UP000316471"/>
    </source>
</evidence>
<gene>
    <name evidence="1" type="ORF">IP93_02970</name>
</gene>
<keyword evidence="2" id="KW-1185">Reference proteome</keyword>
<reference evidence="1 2" key="1">
    <citation type="journal article" date="2015" name="Stand. Genomic Sci.">
        <title>Genomic Encyclopedia of Bacterial and Archaeal Type Strains, Phase III: the genomes of soil and plant-associated and newly described type strains.</title>
        <authorList>
            <person name="Whitman W.B."/>
            <person name="Woyke T."/>
            <person name="Klenk H.P."/>
            <person name="Zhou Y."/>
            <person name="Lilburn T.G."/>
            <person name="Beck B.J."/>
            <person name="De Vos P."/>
            <person name="Vandamme P."/>
            <person name="Eisen J.A."/>
            <person name="Garrity G."/>
            <person name="Hugenholtz P."/>
            <person name="Kyrpides N.C."/>
        </authorList>
    </citation>
    <scope>NUCLEOTIDE SEQUENCE [LARGE SCALE GENOMIC DNA]</scope>
    <source>
        <strain evidence="1 2">CGMCC 1.10136</strain>
    </source>
</reference>
<proteinExistence type="predicted"/>
<protein>
    <submittedName>
        <fullName evidence="1">Uncharacterized protein</fullName>
    </submittedName>
</protein>
<name>A0A562LFG5_9GAMM</name>
<sequence length="330" mass="37210">MPESIASEPENDAVLRGRGEEDVVHRAQSEVWLACVRSMARTPKTLAAMGTAFLGDAPDAKRVFARIAHDASDPGRKRGSLGDRSVVELVAQVRGYRDTQDVYGSTLWKLLGRDPLPIDTLEIYMGDISKRLLWRQWSPPPATEAREVFDFLSPPPRPMEAAAFRRWALRLARTPTIDALTLLCLLYERSLREDAIDAARLLHGAILKAARRFCDRPGFASRTVALFVFLIRRRVLSGRRMLDHPYSTVYAAEDMLAEWHCVVEGDDERAWLDHETWRLACALDNTWSRKSVPPAPDTIGSTIGAGERRLFEEFAQMPTARRLAKRFPSA</sequence>
<comment type="caution">
    <text evidence="1">The sequence shown here is derived from an EMBL/GenBank/DDBJ whole genome shotgun (WGS) entry which is preliminary data.</text>
</comment>
<accession>A0A562LFG5</accession>
<evidence type="ECO:0000313" key="1">
    <source>
        <dbReference type="EMBL" id="TWI06350.1"/>
    </source>
</evidence>
<organism evidence="1 2">
    <name type="scientific">Aerolutibacter ruishenii</name>
    <dbReference type="NCBI Taxonomy" id="686800"/>
    <lineage>
        <taxon>Bacteria</taxon>
        <taxon>Pseudomonadati</taxon>
        <taxon>Pseudomonadota</taxon>
        <taxon>Gammaproteobacteria</taxon>
        <taxon>Lysobacterales</taxon>
        <taxon>Lysobacteraceae</taxon>
        <taxon>Aerolutibacter</taxon>
    </lineage>
</organism>
<dbReference type="OrthoDB" id="6057188at2"/>